<organism evidence="1 2">
    <name type="scientific">Aliidongia dinghuensis</name>
    <dbReference type="NCBI Taxonomy" id="1867774"/>
    <lineage>
        <taxon>Bacteria</taxon>
        <taxon>Pseudomonadati</taxon>
        <taxon>Pseudomonadota</taxon>
        <taxon>Alphaproteobacteria</taxon>
        <taxon>Rhodospirillales</taxon>
        <taxon>Dongiaceae</taxon>
        <taxon>Aliidongia</taxon>
    </lineage>
</organism>
<keyword evidence="2" id="KW-1185">Reference proteome</keyword>
<protein>
    <submittedName>
        <fullName evidence="1">Uncharacterized protein</fullName>
    </submittedName>
</protein>
<dbReference type="RefSeq" id="WP_189044480.1">
    <property type="nucleotide sequence ID" value="NZ_BMJQ01000003.1"/>
</dbReference>
<gene>
    <name evidence="1" type="ORF">GCM10011611_16410</name>
</gene>
<dbReference type="AlphaFoldDB" id="A0A8J2YST7"/>
<dbReference type="Proteomes" id="UP000646365">
    <property type="component" value="Unassembled WGS sequence"/>
</dbReference>
<evidence type="ECO:0000313" key="2">
    <source>
        <dbReference type="Proteomes" id="UP000646365"/>
    </source>
</evidence>
<dbReference type="EMBL" id="BMJQ01000003">
    <property type="protein sequence ID" value="GGF11460.1"/>
    <property type="molecule type" value="Genomic_DNA"/>
</dbReference>
<comment type="caution">
    <text evidence="1">The sequence shown here is derived from an EMBL/GenBank/DDBJ whole genome shotgun (WGS) entry which is preliminary data.</text>
</comment>
<proteinExistence type="predicted"/>
<name>A0A8J2YST7_9PROT</name>
<sequence length="61" mass="6977">MSHKFRAGQTVQFTPSLFDRAAKRGQYRVVCGLPAEGNDNQYRIKNVIDGHERVVRESQLT</sequence>
<reference evidence="1" key="2">
    <citation type="submission" date="2020-09" db="EMBL/GenBank/DDBJ databases">
        <authorList>
            <person name="Sun Q."/>
            <person name="Zhou Y."/>
        </authorList>
    </citation>
    <scope>NUCLEOTIDE SEQUENCE</scope>
    <source>
        <strain evidence="1">CGMCC 1.15725</strain>
    </source>
</reference>
<accession>A0A8J2YST7</accession>
<evidence type="ECO:0000313" key="1">
    <source>
        <dbReference type="EMBL" id="GGF11460.1"/>
    </source>
</evidence>
<reference evidence="1" key="1">
    <citation type="journal article" date="2014" name="Int. J. Syst. Evol. Microbiol.">
        <title>Complete genome sequence of Corynebacterium casei LMG S-19264T (=DSM 44701T), isolated from a smear-ripened cheese.</title>
        <authorList>
            <consortium name="US DOE Joint Genome Institute (JGI-PGF)"/>
            <person name="Walter F."/>
            <person name="Albersmeier A."/>
            <person name="Kalinowski J."/>
            <person name="Ruckert C."/>
        </authorList>
    </citation>
    <scope>NUCLEOTIDE SEQUENCE</scope>
    <source>
        <strain evidence="1">CGMCC 1.15725</strain>
    </source>
</reference>